<sequence>MSVMCGKLVDQLARDGGLNDTDLPSMSRVAARAAVHDFEKLFKRHLDLERCDVAVVSGIQVHGQYQEFGTVRELKFDTEFVALQEGYAIVGGERREFQKDPRQLALEFKS</sequence>
<evidence type="ECO:0000313" key="1">
    <source>
        <dbReference type="EMBL" id="GMH50208.1"/>
    </source>
</evidence>
<dbReference type="AlphaFoldDB" id="A0A9W7DP58"/>
<accession>A0A9W7DP58</accession>
<organism evidence="1 2">
    <name type="scientific">Triparma retinervis</name>
    <dbReference type="NCBI Taxonomy" id="2557542"/>
    <lineage>
        <taxon>Eukaryota</taxon>
        <taxon>Sar</taxon>
        <taxon>Stramenopiles</taxon>
        <taxon>Ochrophyta</taxon>
        <taxon>Bolidophyceae</taxon>
        <taxon>Parmales</taxon>
        <taxon>Triparmaceae</taxon>
        <taxon>Triparma</taxon>
    </lineage>
</organism>
<dbReference type="EMBL" id="BRXZ01003223">
    <property type="protein sequence ID" value="GMH50208.1"/>
    <property type="molecule type" value="Genomic_DNA"/>
</dbReference>
<comment type="caution">
    <text evidence="1">The sequence shown here is derived from an EMBL/GenBank/DDBJ whole genome shotgun (WGS) entry which is preliminary data.</text>
</comment>
<dbReference type="OrthoDB" id="189156at2759"/>
<reference evidence="1" key="1">
    <citation type="submission" date="2022-07" db="EMBL/GenBank/DDBJ databases">
        <title>Genome analysis of Parmales, a sister group of diatoms, reveals the evolutionary specialization of diatoms from phago-mixotrophs to photoautotrophs.</title>
        <authorList>
            <person name="Ban H."/>
            <person name="Sato S."/>
            <person name="Yoshikawa S."/>
            <person name="Kazumasa Y."/>
            <person name="Nakamura Y."/>
            <person name="Ichinomiya M."/>
            <person name="Saitoh K."/>
            <person name="Sato N."/>
            <person name="Blanc-Mathieu R."/>
            <person name="Endo H."/>
            <person name="Kuwata A."/>
            <person name="Ogata H."/>
        </authorList>
    </citation>
    <scope>NUCLEOTIDE SEQUENCE</scope>
</reference>
<name>A0A9W7DP58_9STRA</name>
<keyword evidence="2" id="KW-1185">Reference proteome</keyword>
<dbReference type="Proteomes" id="UP001165082">
    <property type="component" value="Unassembled WGS sequence"/>
</dbReference>
<proteinExistence type="predicted"/>
<protein>
    <submittedName>
        <fullName evidence="1">Uncharacterized protein</fullName>
    </submittedName>
</protein>
<evidence type="ECO:0000313" key="2">
    <source>
        <dbReference type="Proteomes" id="UP001165082"/>
    </source>
</evidence>
<gene>
    <name evidence="1" type="ORF">TrRE_jg12101</name>
</gene>